<evidence type="ECO:0000313" key="1">
    <source>
        <dbReference type="EMBL" id="MBT1071484.1"/>
    </source>
</evidence>
<dbReference type="GO" id="GO:0016787">
    <property type="term" value="F:hydrolase activity"/>
    <property type="evidence" value="ECO:0007669"/>
    <property type="project" value="UniProtKB-KW"/>
</dbReference>
<name>A0ABS5U743_9BACT</name>
<sequence>MLRRHLIVAASIFAVFCGFTGEKLLHAADSPLASAKGELGFLTGYGISHVGFGATKSQVQTWDAILRGGWFFSDELGKGSWYQGRHETLFELPFHLAVDHGGRSMVGFYALGHWRFTSMGRIAPYILAGGGPVYVDLGLPSMGSRLCFSYQGGTGVQYFLDKTTALNMEYRYHHISNAGTASPNEPLNSSKFLFGISWFY</sequence>
<organism evidence="1 2">
    <name type="scientific">Pelotalea chapellei</name>
    <dbReference type="NCBI Taxonomy" id="44671"/>
    <lineage>
        <taxon>Bacteria</taxon>
        <taxon>Pseudomonadati</taxon>
        <taxon>Thermodesulfobacteriota</taxon>
        <taxon>Desulfuromonadia</taxon>
        <taxon>Geobacterales</taxon>
        <taxon>Geobacteraceae</taxon>
        <taxon>Pelotalea</taxon>
    </lineage>
</organism>
<reference evidence="1 2" key="1">
    <citation type="submission" date="2021-05" db="EMBL/GenBank/DDBJ databases">
        <title>The draft genome of Geobacter chapellei DSM 13688.</title>
        <authorList>
            <person name="Xu Z."/>
            <person name="Masuda Y."/>
            <person name="Itoh H."/>
            <person name="Senoo K."/>
        </authorList>
    </citation>
    <scope>NUCLEOTIDE SEQUENCE [LARGE SCALE GENOMIC DNA]</scope>
    <source>
        <strain evidence="1 2">DSM 13688</strain>
    </source>
</reference>
<comment type="caution">
    <text evidence="1">The sequence shown here is derived from an EMBL/GenBank/DDBJ whole genome shotgun (WGS) entry which is preliminary data.</text>
</comment>
<dbReference type="InterPro" id="IPR018550">
    <property type="entry name" value="Lipid-A_deacylase-rel"/>
</dbReference>
<dbReference type="EMBL" id="JAHDYS010000005">
    <property type="protein sequence ID" value="MBT1071484.1"/>
    <property type="molecule type" value="Genomic_DNA"/>
</dbReference>
<dbReference type="RefSeq" id="WP_214297243.1">
    <property type="nucleotide sequence ID" value="NZ_JAHDYS010000005.1"/>
</dbReference>
<keyword evidence="2" id="KW-1185">Reference proteome</keyword>
<evidence type="ECO:0000313" key="2">
    <source>
        <dbReference type="Proteomes" id="UP000784128"/>
    </source>
</evidence>
<protein>
    <submittedName>
        <fullName evidence="1">Acyloxyacyl hydrolase</fullName>
    </submittedName>
</protein>
<dbReference type="Gene3D" id="2.40.160.20">
    <property type="match status" value="1"/>
</dbReference>
<accession>A0ABS5U743</accession>
<gene>
    <name evidence="1" type="ORF">KJB30_06805</name>
</gene>
<dbReference type="Proteomes" id="UP000784128">
    <property type="component" value="Unassembled WGS sequence"/>
</dbReference>
<dbReference type="Pfam" id="PF09411">
    <property type="entry name" value="PagL"/>
    <property type="match status" value="1"/>
</dbReference>
<dbReference type="InterPro" id="IPR011250">
    <property type="entry name" value="OMP/PagP_B-barrel"/>
</dbReference>
<dbReference type="SUPFAM" id="SSF56925">
    <property type="entry name" value="OMPA-like"/>
    <property type="match status" value="1"/>
</dbReference>
<keyword evidence="1" id="KW-0378">Hydrolase</keyword>
<proteinExistence type="predicted"/>